<evidence type="ECO:0000313" key="2">
    <source>
        <dbReference type="EMBL" id="MFD2457349.1"/>
    </source>
</evidence>
<dbReference type="Proteomes" id="UP001597419">
    <property type="component" value="Unassembled WGS sequence"/>
</dbReference>
<proteinExistence type="predicted"/>
<sequence length="482" mass="50653">MSEPNTDPFEITTFTDFTRALGGTDASDTDIRAVPEDAVPLSPDGEWLDDKTTLNNYRDRRGLRAADLPRTPWELYGHQQMLDAITTDADPTTVTAHADAWRGPGEPSTLPVQQVQLIATLDRAGPLWAGPAAQAAYTHLRKIGYWLKEIAEAAATAGRQHTDHGNFLTAARLLMNDNPPVHYDVRAANTQRNQAPALEFAQLLSQESRLREQQELARSRAQEIMTGYEQNLADSARIPYFVSPPQAGAPTPAPPGPPPPGRGPAVPGPDHPHRPVAGADSGHHIEKKPIAVPSGDTPATAPPPASPHPAQAVTGTSPHLLVRDSSGDDTRAASVSTSALGGGTPVPGTPPAAPSAGELGGRTPQDRTTQLPRGTGLLGDPVPGARTSLPSEPGRRTGSAGPGEPAARRGSSAVPGTSAPSRNASGMLGGQGGRPNAKDEQDKQRRSPEYLRDHETPEIFDNDQLVVLPTIGVPGTGQSTQP</sequence>
<accession>A0ABW5G7U5</accession>
<keyword evidence="3" id="KW-1185">Reference proteome</keyword>
<dbReference type="InterPro" id="IPR038332">
    <property type="entry name" value="PPE_sf"/>
</dbReference>
<name>A0ABW5G7U5_9PSEU</name>
<evidence type="ECO:0008006" key="4">
    <source>
        <dbReference type="Google" id="ProtNLM"/>
    </source>
</evidence>
<evidence type="ECO:0000256" key="1">
    <source>
        <dbReference type="SAM" id="MobiDB-lite"/>
    </source>
</evidence>
<dbReference type="Gene3D" id="1.20.1260.20">
    <property type="entry name" value="PPE superfamily"/>
    <property type="match status" value="1"/>
</dbReference>
<comment type="caution">
    <text evidence="2">The sequence shown here is derived from an EMBL/GenBank/DDBJ whole genome shotgun (WGS) entry which is preliminary data.</text>
</comment>
<organism evidence="2 3">
    <name type="scientific">Amycolatopsis samaneae</name>
    <dbReference type="NCBI Taxonomy" id="664691"/>
    <lineage>
        <taxon>Bacteria</taxon>
        <taxon>Bacillati</taxon>
        <taxon>Actinomycetota</taxon>
        <taxon>Actinomycetes</taxon>
        <taxon>Pseudonocardiales</taxon>
        <taxon>Pseudonocardiaceae</taxon>
        <taxon>Amycolatopsis</taxon>
    </lineage>
</organism>
<feature type="compositionally biased region" description="Polar residues" evidence="1">
    <location>
        <begin position="414"/>
        <end position="424"/>
    </location>
</feature>
<gene>
    <name evidence="2" type="ORF">ACFSYJ_02005</name>
</gene>
<dbReference type="RefSeq" id="WP_345388585.1">
    <property type="nucleotide sequence ID" value="NZ_BAABHG010000003.1"/>
</dbReference>
<feature type="compositionally biased region" description="Pro residues" evidence="1">
    <location>
        <begin position="251"/>
        <end position="269"/>
    </location>
</feature>
<reference evidence="3" key="1">
    <citation type="journal article" date="2019" name="Int. J. Syst. Evol. Microbiol.">
        <title>The Global Catalogue of Microorganisms (GCM) 10K type strain sequencing project: providing services to taxonomists for standard genome sequencing and annotation.</title>
        <authorList>
            <consortium name="The Broad Institute Genomics Platform"/>
            <consortium name="The Broad Institute Genome Sequencing Center for Infectious Disease"/>
            <person name="Wu L."/>
            <person name="Ma J."/>
        </authorList>
    </citation>
    <scope>NUCLEOTIDE SEQUENCE [LARGE SCALE GENOMIC DNA]</scope>
    <source>
        <strain evidence="3">CGMCC 4.7643</strain>
    </source>
</reference>
<dbReference type="EMBL" id="JBHUKU010000002">
    <property type="protein sequence ID" value="MFD2457349.1"/>
    <property type="molecule type" value="Genomic_DNA"/>
</dbReference>
<evidence type="ECO:0000313" key="3">
    <source>
        <dbReference type="Proteomes" id="UP001597419"/>
    </source>
</evidence>
<protein>
    <recommendedName>
        <fullName evidence="4">PPE family protein</fullName>
    </recommendedName>
</protein>
<feature type="region of interest" description="Disordered" evidence="1">
    <location>
        <begin position="240"/>
        <end position="482"/>
    </location>
</feature>
<feature type="compositionally biased region" description="Basic and acidic residues" evidence="1">
    <location>
        <begin position="321"/>
        <end position="331"/>
    </location>
</feature>
<feature type="compositionally biased region" description="Basic and acidic residues" evidence="1">
    <location>
        <begin position="436"/>
        <end position="457"/>
    </location>
</feature>